<reference evidence="3 4" key="1">
    <citation type="submission" date="2018-05" db="EMBL/GenBank/DDBJ databases">
        <title>Genome of Sphingosinicella humi QZX222.</title>
        <authorList>
            <person name="Qiao Z."/>
            <person name="Wang G."/>
        </authorList>
    </citation>
    <scope>NUCLEOTIDE SEQUENCE [LARGE SCALE GENOMIC DNA]</scope>
    <source>
        <strain evidence="3 4">QZX222</strain>
    </source>
</reference>
<sequence length="410" mass="43033">MKFTSTLALGIALALGGVSIAAAPAQAAQEEAKERKFNFSEKARPSLAELQKAAQAGDQAAFQTALAAAQAAAQNNDDRYVIAQFQLNNAIQTNNEDGKLAAIEAMIQSGGATQAELPTLYSNLGAIAYNKGDYAKAAQAFKQLLQLQPDNKDAMTNLAAALSQQGNPAEAAALVEQRLQAAEAAGETPPEGLYKQALALAYEAKSPKAIELTRELIAAYPTAQNWRDGLMIFREMRNPTGDANLDLMRLMRAANALNGERDYYELAEAANTKGLPGEAKAVIDAGVAAKAINATQPAFKDLLASASSKVEQDRASLPGLEKKAMASADGKLALATGDAYYGYGDYAKAAALYRAALEKGSIDANIANTRLGMALGLAGQKAEAEAAFKAVTGPRADLAGYWLLWLGQKA</sequence>
<feature type="signal peptide" evidence="2">
    <location>
        <begin position="1"/>
        <end position="27"/>
    </location>
</feature>
<feature type="chain" id="PRO_5015782028" description="Tetratricopeptide repeat protein" evidence="2">
    <location>
        <begin position="28"/>
        <end position="410"/>
    </location>
</feature>
<evidence type="ECO:0000256" key="2">
    <source>
        <dbReference type="SAM" id="SignalP"/>
    </source>
</evidence>
<evidence type="ECO:0000313" key="4">
    <source>
        <dbReference type="Proteomes" id="UP000245916"/>
    </source>
</evidence>
<keyword evidence="1" id="KW-0802">TPR repeat</keyword>
<name>A0A2U2IYX8_9SPHN</name>
<dbReference type="SMART" id="SM00028">
    <property type="entry name" value="TPR"/>
    <property type="match status" value="4"/>
</dbReference>
<feature type="repeat" description="TPR" evidence="1">
    <location>
        <begin position="118"/>
        <end position="151"/>
    </location>
</feature>
<gene>
    <name evidence="3" type="ORF">DF286_14005</name>
</gene>
<dbReference type="SUPFAM" id="SSF48452">
    <property type="entry name" value="TPR-like"/>
    <property type="match status" value="1"/>
</dbReference>
<dbReference type="RefSeq" id="WP_109272303.1">
    <property type="nucleotide sequence ID" value="NZ_QFFF01000002.1"/>
</dbReference>
<dbReference type="InterPro" id="IPR019734">
    <property type="entry name" value="TPR_rpt"/>
</dbReference>
<dbReference type="Proteomes" id="UP000245916">
    <property type="component" value="Unassembled WGS sequence"/>
</dbReference>
<dbReference type="PROSITE" id="PS50293">
    <property type="entry name" value="TPR_REGION"/>
    <property type="match status" value="1"/>
</dbReference>
<accession>A0A2U2IYX8</accession>
<dbReference type="InterPro" id="IPR011990">
    <property type="entry name" value="TPR-like_helical_dom_sf"/>
</dbReference>
<dbReference type="Gene3D" id="1.25.40.10">
    <property type="entry name" value="Tetratricopeptide repeat domain"/>
    <property type="match status" value="1"/>
</dbReference>
<dbReference type="Pfam" id="PF14559">
    <property type="entry name" value="TPR_19"/>
    <property type="match status" value="1"/>
</dbReference>
<dbReference type="PROSITE" id="PS50005">
    <property type="entry name" value="TPR"/>
    <property type="match status" value="1"/>
</dbReference>
<evidence type="ECO:0008006" key="5">
    <source>
        <dbReference type="Google" id="ProtNLM"/>
    </source>
</evidence>
<dbReference type="AlphaFoldDB" id="A0A2U2IYX8"/>
<dbReference type="OrthoDB" id="7325958at2"/>
<organism evidence="3 4">
    <name type="scientific">Allosphingosinicella humi</name>
    <dbReference type="NCBI Taxonomy" id="2068657"/>
    <lineage>
        <taxon>Bacteria</taxon>
        <taxon>Pseudomonadati</taxon>
        <taxon>Pseudomonadota</taxon>
        <taxon>Alphaproteobacteria</taxon>
        <taxon>Sphingomonadales</taxon>
        <taxon>Sphingomonadaceae</taxon>
        <taxon>Allosphingosinicella</taxon>
    </lineage>
</organism>
<keyword evidence="4" id="KW-1185">Reference proteome</keyword>
<evidence type="ECO:0000256" key="1">
    <source>
        <dbReference type="PROSITE-ProRule" id="PRU00339"/>
    </source>
</evidence>
<dbReference type="EMBL" id="QFFF01000002">
    <property type="protein sequence ID" value="PWG01241.1"/>
    <property type="molecule type" value="Genomic_DNA"/>
</dbReference>
<proteinExistence type="predicted"/>
<comment type="caution">
    <text evidence="3">The sequence shown here is derived from an EMBL/GenBank/DDBJ whole genome shotgun (WGS) entry which is preliminary data.</text>
</comment>
<protein>
    <recommendedName>
        <fullName evidence="5">Tetratricopeptide repeat protein</fullName>
    </recommendedName>
</protein>
<evidence type="ECO:0000313" key="3">
    <source>
        <dbReference type="EMBL" id="PWG01241.1"/>
    </source>
</evidence>
<dbReference type="Pfam" id="PF13432">
    <property type="entry name" value="TPR_16"/>
    <property type="match status" value="1"/>
</dbReference>
<keyword evidence="2" id="KW-0732">Signal</keyword>